<gene>
    <name evidence="1" type="ORF">FC80_GL001592</name>
</gene>
<name>A0A0R2CM26_9LACO</name>
<evidence type="ECO:0000313" key="1">
    <source>
        <dbReference type="EMBL" id="KRM92654.1"/>
    </source>
</evidence>
<comment type="caution">
    <text evidence="1">The sequence shown here is derived from an EMBL/GenBank/DDBJ whole genome shotgun (WGS) entry which is preliminary data.</text>
</comment>
<protein>
    <submittedName>
        <fullName evidence="1">Uncharacterized protein</fullName>
    </submittedName>
</protein>
<evidence type="ECO:0000313" key="2">
    <source>
        <dbReference type="Proteomes" id="UP000051131"/>
    </source>
</evidence>
<reference evidence="1 2" key="1">
    <citation type="journal article" date="2015" name="Genome Announc.">
        <title>Expanding the biotechnology potential of lactobacilli through comparative genomics of 213 strains and associated genera.</title>
        <authorList>
            <person name="Sun Z."/>
            <person name="Harris H.M."/>
            <person name="McCann A."/>
            <person name="Guo C."/>
            <person name="Argimon S."/>
            <person name="Zhang W."/>
            <person name="Yang X."/>
            <person name="Jeffery I.B."/>
            <person name="Cooney J.C."/>
            <person name="Kagawa T.F."/>
            <person name="Liu W."/>
            <person name="Song Y."/>
            <person name="Salvetti E."/>
            <person name="Wrobel A."/>
            <person name="Rasinkangas P."/>
            <person name="Parkhill J."/>
            <person name="Rea M.C."/>
            <person name="O'Sullivan O."/>
            <person name="Ritari J."/>
            <person name="Douillard F.P."/>
            <person name="Paul Ross R."/>
            <person name="Yang R."/>
            <person name="Briner A.E."/>
            <person name="Felis G.E."/>
            <person name="de Vos W.M."/>
            <person name="Barrangou R."/>
            <person name="Klaenhammer T.R."/>
            <person name="Caufield P.W."/>
            <person name="Cui Y."/>
            <person name="Zhang H."/>
            <person name="O'Toole P.W."/>
        </authorList>
    </citation>
    <scope>NUCLEOTIDE SEQUENCE [LARGE SCALE GENOMIC DNA]</scope>
    <source>
        <strain evidence="1 2">DSM 21116</strain>
    </source>
</reference>
<dbReference type="AlphaFoldDB" id="A0A0R2CM26"/>
<sequence length="58" mass="6968">MIAYNILLKRKKVNMPIFFLPPSKQIIKSYQHTFYVLLNNSGIKNKKIIFLLKKRLLF</sequence>
<keyword evidence="2" id="KW-1185">Reference proteome</keyword>
<dbReference type="EMBL" id="AYZE01000005">
    <property type="protein sequence ID" value="KRM92654.1"/>
    <property type="molecule type" value="Genomic_DNA"/>
</dbReference>
<dbReference type="Proteomes" id="UP000051131">
    <property type="component" value="Unassembled WGS sequence"/>
</dbReference>
<accession>A0A0R2CM26</accession>
<dbReference type="STRING" id="1423729.FC80_GL001592"/>
<proteinExistence type="predicted"/>
<organism evidence="1 2">
    <name type="scientific">Liquorilactobacillus cacaonum DSM 21116</name>
    <dbReference type="NCBI Taxonomy" id="1423729"/>
    <lineage>
        <taxon>Bacteria</taxon>
        <taxon>Bacillati</taxon>
        <taxon>Bacillota</taxon>
        <taxon>Bacilli</taxon>
        <taxon>Lactobacillales</taxon>
        <taxon>Lactobacillaceae</taxon>
        <taxon>Liquorilactobacillus</taxon>
    </lineage>
</organism>
<dbReference type="PATRIC" id="fig|1423729.3.peg.1614"/>